<keyword evidence="2" id="KW-1133">Transmembrane helix</keyword>
<reference evidence="4 5" key="1">
    <citation type="submission" date="2023-10" db="EMBL/GenBank/DDBJ databases">
        <title>Chromosome-scale genome assembly provides insights into flower coloration mechanisms of Canna indica.</title>
        <authorList>
            <person name="Li C."/>
        </authorList>
    </citation>
    <scope>NUCLEOTIDE SEQUENCE [LARGE SCALE GENOMIC DNA]</scope>
    <source>
        <tissue evidence="4">Flower</tissue>
    </source>
</reference>
<gene>
    <name evidence="4" type="ORF">Cni_G14622</name>
</gene>
<keyword evidence="2" id="KW-0472">Membrane</keyword>
<evidence type="ECO:0000313" key="4">
    <source>
        <dbReference type="EMBL" id="WOL05891.1"/>
    </source>
</evidence>
<organism evidence="4 5">
    <name type="scientific">Canna indica</name>
    <name type="common">Indian-shot</name>
    <dbReference type="NCBI Taxonomy" id="4628"/>
    <lineage>
        <taxon>Eukaryota</taxon>
        <taxon>Viridiplantae</taxon>
        <taxon>Streptophyta</taxon>
        <taxon>Embryophyta</taxon>
        <taxon>Tracheophyta</taxon>
        <taxon>Spermatophyta</taxon>
        <taxon>Magnoliopsida</taxon>
        <taxon>Liliopsida</taxon>
        <taxon>Zingiberales</taxon>
        <taxon>Cannaceae</taxon>
        <taxon>Canna</taxon>
    </lineage>
</organism>
<dbReference type="SUPFAM" id="SSF54106">
    <property type="entry name" value="LysM domain"/>
    <property type="match status" value="1"/>
</dbReference>
<dbReference type="InterPro" id="IPR036779">
    <property type="entry name" value="LysM_dom_sf"/>
</dbReference>
<dbReference type="InterPro" id="IPR018392">
    <property type="entry name" value="LysM"/>
</dbReference>
<evidence type="ECO:0000256" key="2">
    <source>
        <dbReference type="SAM" id="Phobius"/>
    </source>
</evidence>
<dbReference type="Gene3D" id="3.10.350.10">
    <property type="entry name" value="LysM domain"/>
    <property type="match status" value="2"/>
</dbReference>
<evidence type="ECO:0000259" key="3">
    <source>
        <dbReference type="PROSITE" id="PS51782"/>
    </source>
</evidence>
<keyword evidence="2" id="KW-0812">Transmembrane</keyword>
<feature type="region of interest" description="Disordered" evidence="1">
    <location>
        <begin position="44"/>
        <end position="64"/>
    </location>
</feature>
<protein>
    <submittedName>
        <fullName evidence="4">Chitin elicitor-binding protein-like</fullName>
    </submittedName>
</protein>
<dbReference type="AlphaFoldDB" id="A0AAQ3KI51"/>
<feature type="compositionally biased region" description="Basic and acidic residues" evidence="1">
    <location>
        <begin position="50"/>
        <end position="62"/>
    </location>
</feature>
<dbReference type="EMBL" id="CP136893">
    <property type="protein sequence ID" value="WOL05891.1"/>
    <property type="molecule type" value="Genomic_DNA"/>
</dbReference>
<dbReference type="Pfam" id="PF01476">
    <property type="entry name" value="LysM"/>
    <property type="match status" value="2"/>
</dbReference>
<feature type="domain" description="LysM" evidence="3">
    <location>
        <begin position="239"/>
        <end position="283"/>
    </location>
</feature>
<evidence type="ECO:0000313" key="5">
    <source>
        <dbReference type="Proteomes" id="UP001327560"/>
    </source>
</evidence>
<feature type="transmembrane region" description="Helical" evidence="2">
    <location>
        <begin position="76"/>
        <end position="98"/>
    </location>
</feature>
<dbReference type="Proteomes" id="UP001327560">
    <property type="component" value="Chromosome 4"/>
</dbReference>
<keyword evidence="5" id="KW-1185">Reference proteome</keyword>
<evidence type="ECO:0000256" key="1">
    <source>
        <dbReference type="SAM" id="MobiDB-lite"/>
    </source>
</evidence>
<name>A0AAQ3KI51_9LILI</name>
<dbReference type="CDD" id="cd00118">
    <property type="entry name" value="LysM"/>
    <property type="match status" value="1"/>
</dbReference>
<dbReference type="PANTHER" id="PTHR33734">
    <property type="entry name" value="LYSM DOMAIN-CONTAINING GPI-ANCHORED PROTEIN 2"/>
    <property type="match status" value="1"/>
</dbReference>
<proteinExistence type="predicted"/>
<accession>A0AAQ3KI51</accession>
<dbReference type="PROSITE" id="PS51782">
    <property type="entry name" value="LYSM"/>
    <property type="match status" value="2"/>
</dbReference>
<dbReference type="PANTHER" id="PTHR33734:SF11">
    <property type="entry name" value="LYSM DOMAIN-CONTAINING GPI-ANCHORED PROTEIN 2"/>
    <property type="match status" value="1"/>
</dbReference>
<dbReference type="SMART" id="SM00257">
    <property type="entry name" value="LysM"/>
    <property type="match status" value="2"/>
</dbReference>
<feature type="domain" description="LysM" evidence="3">
    <location>
        <begin position="174"/>
        <end position="222"/>
    </location>
</feature>
<sequence>MRIVENWKLGFWSKSITSHTFSPLVLPNSTCQKLTCPFQADPYILPSPPSERERERERERESCINYSSKRGQMRKLAPLLVLLLLVHCLATAASTRFICKATGPAAKCRSLIGFRPAIATTYDGVASLFQAPLPSLLGANNLASSTGPIEAGSTVLVPVRCRCDNGTGWSDNAPLYTVQDGDVGLWNITVARFSNLTTYQEIAELNKLPDANKILVGQRLWIPLPCSCDEVDGKEVVHLAHVVKPNTSVESIAAEFDTDASTLLQLNGMADPKSLQAYQVLDVPLNACSSSILNKSEDYGLRLAKDSYDVTAGGCVTCSCSATTYQLSCFQSRSEGNSSQLCRTATCGANLFVGNTTSTSGCEVHKCSYTGFTNSSPLLVMAAITTDRTNCTDGGSNGGLGLGSGFKWSAVVAVFLHMMWSSFH</sequence>